<organism evidence="1 2">
    <name type="scientific">Puccinia striiformis f. sp. tritici</name>
    <dbReference type="NCBI Taxonomy" id="168172"/>
    <lineage>
        <taxon>Eukaryota</taxon>
        <taxon>Fungi</taxon>
        <taxon>Dikarya</taxon>
        <taxon>Basidiomycota</taxon>
        <taxon>Pucciniomycotina</taxon>
        <taxon>Pucciniomycetes</taxon>
        <taxon>Pucciniales</taxon>
        <taxon>Pucciniaceae</taxon>
        <taxon>Puccinia</taxon>
    </lineage>
</organism>
<sequence length="73" mass="8230">MSPDSRDRQTWSQKTEASLQTSSSLPIDHEFSDDLTVAKFIKPHQTITSSGHSCRRMVGELRTTDKKAHLTQS</sequence>
<evidence type="ECO:0000313" key="1">
    <source>
        <dbReference type="EMBL" id="KAI7953338.1"/>
    </source>
</evidence>
<keyword evidence="2" id="KW-1185">Reference proteome</keyword>
<reference evidence="2" key="2">
    <citation type="journal article" date="2018" name="Mol. Plant Microbe Interact.">
        <title>Genome sequence resources for the wheat stripe rust pathogen (Puccinia striiformis f. sp. tritici) and the barley stripe rust pathogen (Puccinia striiformis f. sp. hordei).</title>
        <authorList>
            <person name="Xia C."/>
            <person name="Wang M."/>
            <person name="Yin C."/>
            <person name="Cornejo O.E."/>
            <person name="Hulbert S.H."/>
            <person name="Chen X."/>
        </authorList>
    </citation>
    <scope>NUCLEOTIDE SEQUENCE [LARGE SCALE GENOMIC DNA]</scope>
    <source>
        <strain evidence="2">93-210</strain>
    </source>
</reference>
<gene>
    <name evidence="1" type="ORF">MJO28_005885</name>
</gene>
<evidence type="ECO:0000313" key="2">
    <source>
        <dbReference type="Proteomes" id="UP001060170"/>
    </source>
</evidence>
<protein>
    <submittedName>
        <fullName evidence="1">Uncharacterized protein</fullName>
    </submittedName>
</protein>
<dbReference type="EMBL" id="CM045870">
    <property type="protein sequence ID" value="KAI7953338.1"/>
    <property type="molecule type" value="Genomic_DNA"/>
</dbReference>
<dbReference type="Proteomes" id="UP001060170">
    <property type="component" value="Chromosome 6"/>
</dbReference>
<proteinExistence type="predicted"/>
<accession>A0ACC0EHP2</accession>
<reference evidence="2" key="1">
    <citation type="journal article" date="2018" name="BMC Genomics">
        <title>Genomic insights into host adaptation between the wheat stripe rust pathogen (Puccinia striiformis f. sp. tritici) and the barley stripe rust pathogen (Puccinia striiformis f. sp. hordei).</title>
        <authorList>
            <person name="Xia C."/>
            <person name="Wang M."/>
            <person name="Yin C."/>
            <person name="Cornejo O.E."/>
            <person name="Hulbert S.H."/>
            <person name="Chen X."/>
        </authorList>
    </citation>
    <scope>NUCLEOTIDE SEQUENCE [LARGE SCALE GENOMIC DNA]</scope>
    <source>
        <strain evidence="2">93-210</strain>
    </source>
</reference>
<reference evidence="1 2" key="3">
    <citation type="journal article" date="2022" name="Microbiol. Spectr.">
        <title>Folding features and dynamics of 3D genome architecture in plant fungal pathogens.</title>
        <authorList>
            <person name="Xia C."/>
        </authorList>
    </citation>
    <scope>NUCLEOTIDE SEQUENCE [LARGE SCALE GENOMIC DNA]</scope>
    <source>
        <strain evidence="1 2">93-210</strain>
    </source>
</reference>
<comment type="caution">
    <text evidence="1">The sequence shown here is derived from an EMBL/GenBank/DDBJ whole genome shotgun (WGS) entry which is preliminary data.</text>
</comment>
<name>A0ACC0EHP2_9BASI</name>